<gene>
    <name evidence="5" type="ORF">PFISCL1PPCAC_27793</name>
</gene>
<evidence type="ECO:0000256" key="4">
    <source>
        <dbReference type="SAM" id="MobiDB-lite"/>
    </source>
</evidence>
<sequence length="417" mass="47664">GATWQAAFEPPPDQPPGAEDDLDEELVFDEDDVISAISIDDMLNEMDTVPHENEVEALYKEKNGSLFADLSKESVEDKEVAKYLCEETKLHLRELNELRAGSLADIKGSLEDTEQFELGEAITWYSQMKDGEEIVYYEKSKQPLTRGRRRTTAVYNMEEEVERLGRRVTLKDVLDDMSNTDTEHRTPLSVSLVSTPLSSILSISDIHEEEEEPTPAPLPPLNPNINKERLNAWLGDIGNHPNTPESIDPLDRRANDEEEHDDCESLPENYEIEAELRPSAALMTRDVPREVTQTRFIRTQHNTTMEHLGEFLYQRWLEEVHARTRQYEIAPDVPKPEHFYVFNRADRHCKCVLPHEPLVTAQSLTAREDHVVIYFDTQRALLSSQEMSLLEKIVPQKDRADNAPTSPRESTGSSSSR</sequence>
<dbReference type="AlphaFoldDB" id="A0AAV5WVW0"/>
<comment type="catalytic activity">
    <reaction evidence="1">
        <text>S-ubiquitinyl-[E2 ubiquitin-conjugating enzyme]-L-cysteine + [acceptor protein]-L-lysine = [E2 ubiquitin-conjugating enzyme]-L-cysteine + N(6)-ubiquitinyl-[acceptor protein]-L-lysine.</text>
        <dbReference type="EC" id="2.3.2.27"/>
    </reaction>
</comment>
<protein>
    <recommendedName>
        <fullName evidence="2">RING-type E3 ubiquitin transferase</fullName>
        <ecNumber evidence="2">2.3.2.27</ecNumber>
    </recommendedName>
</protein>
<feature type="region of interest" description="Disordered" evidence="4">
    <location>
        <begin position="1"/>
        <end position="21"/>
    </location>
</feature>
<accession>A0AAV5WVW0</accession>
<organism evidence="5 6">
    <name type="scientific">Pristionchus fissidentatus</name>
    <dbReference type="NCBI Taxonomy" id="1538716"/>
    <lineage>
        <taxon>Eukaryota</taxon>
        <taxon>Metazoa</taxon>
        <taxon>Ecdysozoa</taxon>
        <taxon>Nematoda</taxon>
        <taxon>Chromadorea</taxon>
        <taxon>Rhabditida</taxon>
        <taxon>Rhabditina</taxon>
        <taxon>Diplogasteromorpha</taxon>
        <taxon>Diplogasteroidea</taxon>
        <taxon>Neodiplogasteridae</taxon>
        <taxon>Pristionchus</taxon>
    </lineage>
</organism>
<dbReference type="PANTHER" id="PTHR46076">
    <property type="entry name" value="E3 UBIQUITIN-PROTEIN LIGASE RING1 / RING 2 FAMILY MEMBER"/>
    <property type="match status" value="1"/>
</dbReference>
<evidence type="ECO:0000313" key="5">
    <source>
        <dbReference type="EMBL" id="GMT36496.1"/>
    </source>
</evidence>
<evidence type="ECO:0000313" key="6">
    <source>
        <dbReference type="Proteomes" id="UP001432322"/>
    </source>
</evidence>
<feature type="compositionally biased region" description="Low complexity" evidence="4">
    <location>
        <begin position="404"/>
        <end position="417"/>
    </location>
</feature>
<feature type="non-terminal residue" evidence="5">
    <location>
        <position position="1"/>
    </location>
</feature>
<dbReference type="GO" id="GO:0000151">
    <property type="term" value="C:ubiquitin ligase complex"/>
    <property type="evidence" value="ECO:0007669"/>
    <property type="project" value="InterPro"/>
</dbReference>
<dbReference type="GO" id="GO:0003682">
    <property type="term" value="F:chromatin binding"/>
    <property type="evidence" value="ECO:0007669"/>
    <property type="project" value="TreeGrafter"/>
</dbReference>
<dbReference type="GO" id="GO:0031519">
    <property type="term" value="C:PcG protein complex"/>
    <property type="evidence" value="ECO:0007669"/>
    <property type="project" value="TreeGrafter"/>
</dbReference>
<feature type="region of interest" description="Disordered" evidence="4">
    <location>
        <begin position="393"/>
        <end position="417"/>
    </location>
</feature>
<dbReference type="GO" id="GO:0061630">
    <property type="term" value="F:ubiquitin protein ligase activity"/>
    <property type="evidence" value="ECO:0007669"/>
    <property type="project" value="UniProtKB-EC"/>
</dbReference>
<dbReference type="EMBL" id="BTSY01000007">
    <property type="protein sequence ID" value="GMT36496.1"/>
    <property type="molecule type" value="Genomic_DNA"/>
</dbReference>
<dbReference type="PANTHER" id="PTHR46076:SF3">
    <property type="entry name" value="E3 UBIQUITIN-PROTEIN LIGASE RING1"/>
    <property type="match status" value="1"/>
</dbReference>
<dbReference type="Gene3D" id="3.10.20.90">
    <property type="entry name" value="Phosphatidylinositol 3-kinase Catalytic Subunit, Chain A, domain 1"/>
    <property type="match status" value="1"/>
</dbReference>
<keyword evidence="6" id="KW-1185">Reference proteome</keyword>
<comment type="caution">
    <text evidence="5">The sequence shown here is derived from an EMBL/GenBank/DDBJ whole genome shotgun (WGS) entry which is preliminary data.</text>
</comment>
<evidence type="ECO:0000256" key="2">
    <source>
        <dbReference type="ARBA" id="ARBA00012483"/>
    </source>
</evidence>
<dbReference type="EC" id="2.3.2.27" evidence="2"/>
<dbReference type="Proteomes" id="UP001432322">
    <property type="component" value="Unassembled WGS sequence"/>
</dbReference>
<name>A0AAV5WVW0_9BILA</name>
<evidence type="ECO:0000256" key="1">
    <source>
        <dbReference type="ARBA" id="ARBA00000900"/>
    </source>
</evidence>
<evidence type="ECO:0000256" key="3">
    <source>
        <dbReference type="ARBA" id="ARBA00022679"/>
    </source>
</evidence>
<proteinExistence type="predicted"/>
<reference evidence="5" key="1">
    <citation type="submission" date="2023-10" db="EMBL/GenBank/DDBJ databases">
        <title>Genome assembly of Pristionchus species.</title>
        <authorList>
            <person name="Yoshida K."/>
            <person name="Sommer R.J."/>
        </authorList>
    </citation>
    <scope>NUCLEOTIDE SEQUENCE</scope>
    <source>
        <strain evidence="5">RS5133</strain>
    </source>
</reference>
<keyword evidence="3" id="KW-0808">Transferase</keyword>
<dbReference type="InterPro" id="IPR043540">
    <property type="entry name" value="RING1/RING2"/>
</dbReference>